<dbReference type="RefSeq" id="WP_115868890.1">
    <property type="nucleotide sequence ID" value="NZ_QREG01000014.1"/>
</dbReference>
<dbReference type="PROSITE" id="PS51186">
    <property type="entry name" value="GNAT"/>
    <property type="match status" value="1"/>
</dbReference>
<sequence>MNALSKTDLAVQILPFEERYASDFARLNYEWLNQYFEVEPHDREMLDAPKAYIIERGGHIFFARYGEEIVGTVALIVEDEASFELAKMGVDTRYRGLSIGKKLIEHTIAFARTTDKSKLVLESNTKLAPALNLYIKSGFKVITPNENSPYTRCNIRMELSL</sequence>
<dbReference type="GO" id="GO:0008080">
    <property type="term" value="F:N-acetyltransferase activity"/>
    <property type="evidence" value="ECO:0007669"/>
    <property type="project" value="InterPro"/>
</dbReference>
<evidence type="ECO:0000256" key="1">
    <source>
        <dbReference type="ARBA" id="ARBA00022679"/>
    </source>
</evidence>
<dbReference type="SUPFAM" id="SSF55729">
    <property type="entry name" value="Acyl-CoA N-acyltransferases (Nat)"/>
    <property type="match status" value="1"/>
</dbReference>
<comment type="caution">
    <text evidence="3">The sequence shown here is derived from an EMBL/GenBank/DDBJ whole genome shotgun (WGS) entry which is preliminary data.</text>
</comment>
<dbReference type="InterPro" id="IPR016181">
    <property type="entry name" value="Acyl_CoA_acyltransferase"/>
</dbReference>
<dbReference type="PANTHER" id="PTHR13947:SF37">
    <property type="entry name" value="LD18367P"/>
    <property type="match status" value="1"/>
</dbReference>
<reference evidence="3 4" key="1">
    <citation type="submission" date="2018-07" db="EMBL/GenBank/DDBJ databases">
        <title>Genomic Encyclopedia of Type Strains, Phase IV (KMG-IV): sequencing the most valuable type-strain genomes for metagenomic binning, comparative biology and taxonomic classification.</title>
        <authorList>
            <person name="Goeker M."/>
        </authorList>
    </citation>
    <scope>NUCLEOTIDE SEQUENCE [LARGE SCALE GENOMIC DNA]</scope>
    <source>
        <strain evidence="3 4">DSM 4134</strain>
    </source>
</reference>
<evidence type="ECO:0000259" key="2">
    <source>
        <dbReference type="PROSITE" id="PS51186"/>
    </source>
</evidence>
<evidence type="ECO:0000313" key="3">
    <source>
        <dbReference type="EMBL" id="RED96605.1"/>
    </source>
</evidence>
<dbReference type="CDD" id="cd04301">
    <property type="entry name" value="NAT_SF"/>
    <property type="match status" value="1"/>
</dbReference>
<dbReference type="Proteomes" id="UP000256779">
    <property type="component" value="Unassembled WGS sequence"/>
</dbReference>
<evidence type="ECO:0000313" key="4">
    <source>
        <dbReference type="Proteomes" id="UP000256779"/>
    </source>
</evidence>
<gene>
    <name evidence="3" type="ORF">C7460_11463</name>
</gene>
<proteinExistence type="predicted"/>
<protein>
    <submittedName>
        <fullName evidence="3">Acetyltransferase (GNAT) family protein</fullName>
    </submittedName>
</protein>
<dbReference type="EMBL" id="QREG01000014">
    <property type="protein sequence ID" value="RED96605.1"/>
    <property type="molecule type" value="Genomic_DNA"/>
</dbReference>
<dbReference type="Gene3D" id="3.40.630.30">
    <property type="match status" value="1"/>
</dbReference>
<dbReference type="OrthoDB" id="1431064at2"/>
<accession>A0A3D9L2D7</accession>
<name>A0A3D9L2D7_MARFU</name>
<dbReference type="AlphaFoldDB" id="A0A3D9L2D7"/>
<feature type="domain" description="N-acetyltransferase" evidence="2">
    <location>
        <begin position="11"/>
        <end position="161"/>
    </location>
</feature>
<dbReference type="InterPro" id="IPR000182">
    <property type="entry name" value="GNAT_dom"/>
</dbReference>
<keyword evidence="4" id="KW-1185">Reference proteome</keyword>
<dbReference type="InterPro" id="IPR050769">
    <property type="entry name" value="NAT_camello-type"/>
</dbReference>
<dbReference type="Pfam" id="PF00583">
    <property type="entry name" value="Acetyltransf_1"/>
    <property type="match status" value="1"/>
</dbReference>
<organism evidence="3 4">
    <name type="scientific">Marinoscillum furvescens DSM 4134</name>
    <dbReference type="NCBI Taxonomy" id="1122208"/>
    <lineage>
        <taxon>Bacteria</taxon>
        <taxon>Pseudomonadati</taxon>
        <taxon>Bacteroidota</taxon>
        <taxon>Cytophagia</taxon>
        <taxon>Cytophagales</taxon>
        <taxon>Reichenbachiellaceae</taxon>
        <taxon>Marinoscillum</taxon>
    </lineage>
</organism>
<keyword evidence="1 3" id="KW-0808">Transferase</keyword>
<dbReference type="PANTHER" id="PTHR13947">
    <property type="entry name" value="GNAT FAMILY N-ACETYLTRANSFERASE"/>
    <property type="match status" value="1"/>
</dbReference>